<evidence type="ECO:0000256" key="1">
    <source>
        <dbReference type="SAM" id="Phobius"/>
    </source>
</evidence>
<keyword evidence="1" id="KW-0472">Membrane</keyword>
<feature type="transmembrane region" description="Helical" evidence="1">
    <location>
        <begin position="326"/>
        <end position="347"/>
    </location>
</feature>
<keyword evidence="1" id="KW-0812">Transmembrane</keyword>
<comment type="caution">
    <text evidence="2">The sequence shown here is derived from an EMBL/GenBank/DDBJ whole genome shotgun (WGS) entry which is preliminary data.</text>
</comment>
<dbReference type="Pfam" id="PF05145">
    <property type="entry name" value="AbrB"/>
    <property type="match status" value="1"/>
</dbReference>
<dbReference type="GO" id="GO:0010468">
    <property type="term" value="P:regulation of gene expression"/>
    <property type="evidence" value="ECO:0007669"/>
    <property type="project" value="InterPro"/>
</dbReference>
<dbReference type="PANTHER" id="PTHR38457">
    <property type="entry name" value="REGULATOR ABRB-RELATED"/>
    <property type="match status" value="1"/>
</dbReference>
<feature type="transmembrane region" description="Helical" evidence="1">
    <location>
        <begin position="153"/>
        <end position="174"/>
    </location>
</feature>
<dbReference type="PIRSF" id="PIRSF038991">
    <property type="entry name" value="Protein_AbrB"/>
    <property type="match status" value="1"/>
</dbReference>
<gene>
    <name evidence="2" type="ORF">CHS0354_002025</name>
</gene>
<feature type="transmembrane region" description="Helical" evidence="1">
    <location>
        <begin position="214"/>
        <end position="235"/>
    </location>
</feature>
<evidence type="ECO:0000313" key="2">
    <source>
        <dbReference type="EMBL" id="KAK3604217.1"/>
    </source>
</evidence>
<dbReference type="NCBIfam" id="TIGR03082">
    <property type="entry name" value="Gneg_AbrB_dup"/>
    <property type="match status" value="1"/>
</dbReference>
<evidence type="ECO:0008006" key="4">
    <source>
        <dbReference type="Google" id="ProtNLM"/>
    </source>
</evidence>
<dbReference type="Proteomes" id="UP001195483">
    <property type="component" value="Unassembled WGS sequence"/>
</dbReference>
<dbReference type="GO" id="GO:0016020">
    <property type="term" value="C:membrane"/>
    <property type="evidence" value="ECO:0007669"/>
    <property type="project" value="InterPro"/>
</dbReference>
<feature type="transmembrane region" description="Helical" evidence="1">
    <location>
        <begin position="18"/>
        <end position="39"/>
    </location>
</feature>
<name>A0AAE0W8E1_9BIVA</name>
<accession>A0AAE0W8E1</accession>
<reference evidence="2" key="3">
    <citation type="submission" date="2023-05" db="EMBL/GenBank/DDBJ databases">
        <authorList>
            <person name="Smith C.H."/>
        </authorList>
    </citation>
    <scope>NUCLEOTIDE SEQUENCE</scope>
    <source>
        <strain evidence="2">CHS0354</strain>
        <tissue evidence="2">Mantle</tissue>
    </source>
</reference>
<evidence type="ECO:0000313" key="3">
    <source>
        <dbReference type="Proteomes" id="UP001195483"/>
    </source>
</evidence>
<proteinExistence type="predicted"/>
<keyword evidence="3" id="KW-1185">Reference proteome</keyword>
<dbReference type="AlphaFoldDB" id="A0AAE0W8E1"/>
<protein>
    <recommendedName>
        <fullName evidence="4">Ammonia monooxygenase</fullName>
    </recommendedName>
</protein>
<feature type="transmembrane region" description="Helical" evidence="1">
    <location>
        <begin position="297"/>
        <end position="319"/>
    </location>
</feature>
<feature type="transmembrane region" description="Helical" evidence="1">
    <location>
        <begin position="119"/>
        <end position="141"/>
    </location>
</feature>
<reference evidence="2" key="2">
    <citation type="journal article" date="2021" name="Genome Biol. Evol.">
        <title>Developing a high-quality reference genome for a parasitic bivalve with doubly uniparental inheritance (Bivalvia: Unionida).</title>
        <authorList>
            <person name="Smith C.H."/>
        </authorList>
    </citation>
    <scope>NUCLEOTIDE SEQUENCE</scope>
    <source>
        <strain evidence="2">CHS0354</strain>
        <tissue evidence="2">Mantle</tissue>
    </source>
</reference>
<dbReference type="EMBL" id="JAEAOA010000186">
    <property type="protein sequence ID" value="KAK3604217.1"/>
    <property type="molecule type" value="Genomic_DNA"/>
</dbReference>
<feature type="transmembrane region" description="Helical" evidence="1">
    <location>
        <begin position="186"/>
        <end position="207"/>
    </location>
</feature>
<dbReference type="PANTHER" id="PTHR38457:SF1">
    <property type="entry name" value="REGULATOR ABRB-RELATED"/>
    <property type="match status" value="1"/>
</dbReference>
<feature type="transmembrane region" description="Helical" evidence="1">
    <location>
        <begin position="59"/>
        <end position="81"/>
    </location>
</feature>
<dbReference type="InterPro" id="IPR017516">
    <property type="entry name" value="AbrB_dup"/>
</dbReference>
<organism evidence="2 3">
    <name type="scientific">Potamilus streckersoni</name>
    <dbReference type="NCBI Taxonomy" id="2493646"/>
    <lineage>
        <taxon>Eukaryota</taxon>
        <taxon>Metazoa</taxon>
        <taxon>Spiralia</taxon>
        <taxon>Lophotrochozoa</taxon>
        <taxon>Mollusca</taxon>
        <taxon>Bivalvia</taxon>
        <taxon>Autobranchia</taxon>
        <taxon>Heteroconchia</taxon>
        <taxon>Palaeoheterodonta</taxon>
        <taxon>Unionida</taxon>
        <taxon>Unionoidea</taxon>
        <taxon>Unionidae</taxon>
        <taxon>Ambleminae</taxon>
        <taxon>Lampsilini</taxon>
        <taxon>Potamilus</taxon>
    </lineage>
</organism>
<feature type="transmembrane region" description="Helical" evidence="1">
    <location>
        <begin position="270"/>
        <end position="291"/>
    </location>
</feature>
<dbReference type="InterPro" id="IPR007820">
    <property type="entry name" value="AbrB_fam"/>
</dbReference>
<keyword evidence="1" id="KW-1133">Transmembrane helix</keyword>
<sequence>MQPFGGIPDSRTASLKSCIITVLIGLGGAFLFSFIGLPVPWFTGPLFFTSFAGVFKLKIYSFSFLNTPALIVIGLIIGSSIPPNLAELAQKWWISLAAIFIITACTTFLTAVLQKTLFGSDAVTAVLASLPGALSMVVSLANEHKADVTKVTLFQSLRLIFLLVFLTSALHLYGMSPERKDFQFTGGNPFSLLWLLGIFVFITLLSFKKIIARGSLCMSLAMILSAVCYFTELVNIPPPDMLNRAALFCIGIIFGSRLNRIPIREVFPYILQSALSIILLLAVCAGLTYVFAMLGNFNYLTLFLACFPGAFELATAIAVDFNADPFFVGFHHTARIVFIILLTPYIIKYLPKADGK</sequence>
<feature type="transmembrane region" description="Helical" evidence="1">
    <location>
        <begin position="93"/>
        <end position="113"/>
    </location>
</feature>
<reference evidence="2" key="1">
    <citation type="journal article" date="2021" name="Genome Biol. Evol.">
        <title>A High-Quality Reference Genome for a Parasitic Bivalve with Doubly Uniparental Inheritance (Bivalvia: Unionida).</title>
        <authorList>
            <person name="Smith C.H."/>
        </authorList>
    </citation>
    <scope>NUCLEOTIDE SEQUENCE</scope>
    <source>
        <strain evidence="2">CHS0354</strain>
    </source>
</reference>